<accession>A0A0F9T4C0</accession>
<evidence type="ECO:0000313" key="1">
    <source>
        <dbReference type="EMBL" id="KKN43861.1"/>
    </source>
</evidence>
<gene>
    <name evidence="1" type="ORF">LCGC14_0698750</name>
</gene>
<reference evidence="1" key="1">
    <citation type="journal article" date="2015" name="Nature">
        <title>Complex archaea that bridge the gap between prokaryotes and eukaryotes.</title>
        <authorList>
            <person name="Spang A."/>
            <person name="Saw J.H."/>
            <person name="Jorgensen S.L."/>
            <person name="Zaremba-Niedzwiedzka K."/>
            <person name="Martijn J."/>
            <person name="Lind A.E."/>
            <person name="van Eijk R."/>
            <person name="Schleper C."/>
            <person name="Guy L."/>
            <person name="Ettema T.J."/>
        </authorList>
    </citation>
    <scope>NUCLEOTIDE SEQUENCE</scope>
</reference>
<name>A0A0F9T4C0_9ZZZZ</name>
<proteinExistence type="predicted"/>
<dbReference type="AlphaFoldDB" id="A0A0F9T4C0"/>
<dbReference type="EMBL" id="LAZR01001483">
    <property type="protein sequence ID" value="KKN43861.1"/>
    <property type="molecule type" value="Genomic_DNA"/>
</dbReference>
<protein>
    <submittedName>
        <fullName evidence="1">Uncharacterized protein</fullName>
    </submittedName>
</protein>
<comment type="caution">
    <text evidence="1">The sequence shown here is derived from an EMBL/GenBank/DDBJ whole genome shotgun (WGS) entry which is preliminary data.</text>
</comment>
<organism evidence="1">
    <name type="scientific">marine sediment metagenome</name>
    <dbReference type="NCBI Taxonomy" id="412755"/>
    <lineage>
        <taxon>unclassified sequences</taxon>
        <taxon>metagenomes</taxon>
        <taxon>ecological metagenomes</taxon>
    </lineage>
</organism>
<sequence length="63" mass="7430">MNKKKEKAKAKLTLRLRRLVARLTLLNSQIPEPGSSEHRRKTWADERAQIIRQLRRHGVGMEQ</sequence>